<accession>A0A8T4HCQ1</accession>
<reference evidence="1" key="1">
    <citation type="submission" date="2021-03" db="EMBL/GenBank/DDBJ databases">
        <authorList>
            <person name="Lu T."/>
            <person name="Wang Q."/>
            <person name="Han X."/>
        </authorList>
    </citation>
    <scope>NUCLEOTIDE SEQUENCE</scope>
    <source>
        <strain evidence="1">WQ 2009</strain>
    </source>
</reference>
<evidence type="ECO:0000313" key="1">
    <source>
        <dbReference type="EMBL" id="MBP3944065.1"/>
    </source>
</evidence>
<keyword evidence="2" id="KW-1185">Reference proteome</keyword>
<sequence>MKKKFNTIIELLPDLVHSFMSREMLDICDEQDIIDYQPTFSKDDAEEFIDITNQVLNDFFGFDDEEACYGPDSLSQNSENPINFWKSYIECFYNFELVDAGVSVPENASAGIGIYMCVDDLPMQAVNKRFAKRSFDGIHLPDFKITKDCA</sequence>
<dbReference type="RefSeq" id="WP_353547570.1">
    <property type="nucleotide sequence ID" value="NZ_JAGKSB010000013.1"/>
</dbReference>
<protein>
    <submittedName>
        <fullName evidence="1">Uncharacterized protein</fullName>
    </submittedName>
</protein>
<proteinExistence type="predicted"/>
<organism evidence="1 2">
    <name type="scientific">Rhinopithecimicrobium faecis</name>
    <dbReference type="NCBI Taxonomy" id="2820698"/>
    <lineage>
        <taxon>Bacteria</taxon>
        <taxon>Pseudomonadati</taxon>
        <taxon>Bacteroidota</taxon>
        <taxon>Sphingobacteriia</taxon>
        <taxon>Sphingobacteriales</taxon>
        <taxon>Sphingobacteriaceae</taxon>
        <taxon>Rhinopithecimicrobium</taxon>
    </lineage>
</organism>
<name>A0A8T4HCQ1_9SPHI</name>
<dbReference type="Proteomes" id="UP000679691">
    <property type="component" value="Unassembled WGS sequence"/>
</dbReference>
<comment type="caution">
    <text evidence="1">The sequence shown here is derived from an EMBL/GenBank/DDBJ whole genome shotgun (WGS) entry which is preliminary data.</text>
</comment>
<gene>
    <name evidence="1" type="ORF">J5U18_10925</name>
</gene>
<dbReference type="AlphaFoldDB" id="A0A8T4HCQ1"/>
<evidence type="ECO:0000313" key="2">
    <source>
        <dbReference type="Proteomes" id="UP000679691"/>
    </source>
</evidence>
<dbReference type="EMBL" id="JAGKSB010000013">
    <property type="protein sequence ID" value="MBP3944065.1"/>
    <property type="molecule type" value="Genomic_DNA"/>
</dbReference>